<feature type="non-terminal residue" evidence="3">
    <location>
        <position position="1"/>
    </location>
</feature>
<name>A0A3B0U0T0_9ZZZZ</name>
<feature type="domain" description="SH3" evidence="2">
    <location>
        <begin position="48"/>
        <end position="83"/>
    </location>
</feature>
<sequence length="87" mass="9784">SGRSVAWEGNEDHIWLWAIGNDGREGWVAKDFPQHQNGKIFAPHDYNSIELSVVPGDELQVLEEVLGWVLCKTLKGELGWVPVRVFG</sequence>
<evidence type="ECO:0000259" key="2">
    <source>
        <dbReference type="Pfam" id="PF00018"/>
    </source>
</evidence>
<dbReference type="InterPro" id="IPR036028">
    <property type="entry name" value="SH3-like_dom_sf"/>
</dbReference>
<dbReference type="EMBL" id="UOEQ01000423">
    <property type="protein sequence ID" value="VAW22590.1"/>
    <property type="molecule type" value="Genomic_DNA"/>
</dbReference>
<gene>
    <name evidence="3" type="ORF">MNBD_ALPHA11-928</name>
</gene>
<protein>
    <recommendedName>
        <fullName evidence="2">SH3 domain-containing protein</fullName>
    </recommendedName>
</protein>
<evidence type="ECO:0000256" key="1">
    <source>
        <dbReference type="ARBA" id="ARBA00022443"/>
    </source>
</evidence>
<dbReference type="InterPro" id="IPR001452">
    <property type="entry name" value="SH3_domain"/>
</dbReference>
<proteinExistence type="predicted"/>
<dbReference type="Pfam" id="PF00018">
    <property type="entry name" value="SH3_1"/>
    <property type="match status" value="1"/>
</dbReference>
<evidence type="ECO:0000313" key="3">
    <source>
        <dbReference type="EMBL" id="VAW22590.1"/>
    </source>
</evidence>
<dbReference type="Gene3D" id="2.30.30.40">
    <property type="entry name" value="SH3 Domains"/>
    <property type="match status" value="1"/>
</dbReference>
<keyword evidence="1" id="KW-0728">SH3 domain</keyword>
<reference evidence="3" key="1">
    <citation type="submission" date="2018-06" db="EMBL/GenBank/DDBJ databases">
        <authorList>
            <person name="Zhirakovskaya E."/>
        </authorList>
    </citation>
    <scope>NUCLEOTIDE SEQUENCE</scope>
</reference>
<dbReference type="AlphaFoldDB" id="A0A3B0U0T0"/>
<accession>A0A3B0U0T0</accession>
<organism evidence="3">
    <name type="scientific">hydrothermal vent metagenome</name>
    <dbReference type="NCBI Taxonomy" id="652676"/>
    <lineage>
        <taxon>unclassified sequences</taxon>
        <taxon>metagenomes</taxon>
        <taxon>ecological metagenomes</taxon>
    </lineage>
</organism>
<dbReference type="SUPFAM" id="SSF50044">
    <property type="entry name" value="SH3-domain"/>
    <property type="match status" value="1"/>
</dbReference>